<evidence type="ECO:0000313" key="2">
    <source>
        <dbReference type="Proteomes" id="UP000580910"/>
    </source>
</evidence>
<dbReference type="AlphaFoldDB" id="A0A7W3J3E4"/>
<keyword evidence="2" id="KW-1185">Reference proteome</keyword>
<dbReference type="EMBL" id="JACGXA010000002">
    <property type="protein sequence ID" value="MBA8805577.1"/>
    <property type="molecule type" value="Genomic_DNA"/>
</dbReference>
<evidence type="ECO:0000313" key="1">
    <source>
        <dbReference type="EMBL" id="MBA8805577.1"/>
    </source>
</evidence>
<dbReference type="Proteomes" id="UP000580910">
    <property type="component" value="Unassembled WGS sequence"/>
</dbReference>
<reference evidence="1 2" key="1">
    <citation type="submission" date="2020-07" db="EMBL/GenBank/DDBJ databases">
        <title>Sequencing the genomes of 1000 actinobacteria strains.</title>
        <authorList>
            <person name="Klenk H.-P."/>
        </authorList>
    </citation>
    <scope>NUCLEOTIDE SEQUENCE [LARGE SCALE GENOMIC DNA]</scope>
    <source>
        <strain evidence="1 2">DSM 21349</strain>
    </source>
</reference>
<sequence>MTALTGGERELLASALCEIENPTVEWSSVGEGIRDIYLRRIDSLAPTVEWIIARHLSTAASAIDTRRHTYVQSGGLPELIPSNHADAERLGHPDGLAAAAEIIRALAAPQTPDADLRP</sequence>
<name>A0A7W3J3E4_9ACTN</name>
<gene>
    <name evidence="1" type="ORF">FB382_003922</name>
</gene>
<protein>
    <submittedName>
        <fullName evidence="1">Uncharacterized protein</fullName>
    </submittedName>
</protein>
<dbReference type="RefSeq" id="WP_182541640.1">
    <property type="nucleotide sequence ID" value="NZ_JACGXA010000002.1"/>
</dbReference>
<proteinExistence type="predicted"/>
<accession>A0A7W3J3E4</accession>
<comment type="caution">
    <text evidence="1">The sequence shown here is derived from an EMBL/GenBank/DDBJ whole genome shotgun (WGS) entry which is preliminary data.</text>
</comment>
<organism evidence="1 2">
    <name type="scientific">Nocardioides ginsengisegetis</name>
    <dbReference type="NCBI Taxonomy" id="661491"/>
    <lineage>
        <taxon>Bacteria</taxon>
        <taxon>Bacillati</taxon>
        <taxon>Actinomycetota</taxon>
        <taxon>Actinomycetes</taxon>
        <taxon>Propionibacteriales</taxon>
        <taxon>Nocardioidaceae</taxon>
        <taxon>Nocardioides</taxon>
    </lineage>
</organism>